<dbReference type="EMBL" id="KZ559124">
    <property type="protein sequence ID" value="PLB40528.1"/>
    <property type="molecule type" value="Genomic_DNA"/>
</dbReference>
<dbReference type="RefSeq" id="XP_024674540.1">
    <property type="nucleotide sequence ID" value="XM_024816074.1"/>
</dbReference>
<dbReference type="OrthoDB" id="4505238at2759"/>
<keyword evidence="2" id="KW-1185">Reference proteome</keyword>
<sequence>MGTPPSPETDTCDKTKPITIEVHGLKAKIYLNRPEEDPIPSHYLQKAEQIPSTDRPIWRFRGREDARNVNLSR</sequence>
<evidence type="ECO:0000313" key="2">
    <source>
        <dbReference type="Proteomes" id="UP000234585"/>
    </source>
</evidence>
<organism evidence="1 2">
    <name type="scientific">Aspergillus candidus</name>
    <dbReference type="NCBI Taxonomy" id="41067"/>
    <lineage>
        <taxon>Eukaryota</taxon>
        <taxon>Fungi</taxon>
        <taxon>Dikarya</taxon>
        <taxon>Ascomycota</taxon>
        <taxon>Pezizomycotina</taxon>
        <taxon>Eurotiomycetes</taxon>
        <taxon>Eurotiomycetidae</taxon>
        <taxon>Eurotiales</taxon>
        <taxon>Aspergillaceae</taxon>
        <taxon>Aspergillus</taxon>
        <taxon>Aspergillus subgen. Circumdati</taxon>
    </lineage>
</organism>
<name>A0A2I2FIR9_ASPCN</name>
<dbReference type="AlphaFoldDB" id="A0A2I2FIR9"/>
<proteinExistence type="predicted"/>
<dbReference type="GeneID" id="36523234"/>
<protein>
    <submittedName>
        <fullName evidence="1">Uncharacterized protein</fullName>
    </submittedName>
</protein>
<dbReference type="Proteomes" id="UP000234585">
    <property type="component" value="Unassembled WGS sequence"/>
</dbReference>
<accession>A0A2I2FIR9</accession>
<reference evidence="1 2" key="1">
    <citation type="submission" date="2017-12" db="EMBL/GenBank/DDBJ databases">
        <authorList>
            <consortium name="DOE Joint Genome Institute"/>
            <person name="Haridas S."/>
            <person name="Kjaerbolling I."/>
            <person name="Vesth T.C."/>
            <person name="Frisvad J.C."/>
            <person name="Nybo J.L."/>
            <person name="Theobald S."/>
            <person name="Kuo A."/>
            <person name="Bowyer P."/>
            <person name="Matsuda Y."/>
            <person name="Mondo S."/>
            <person name="Lyhne E.K."/>
            <person name="Kogle M.E."/>
            <person name="Clum A."/>
            <person name="Lipzen A."/>
            <person name="Salamov A."/>
            <person name="Ngan C.Y."/>
            <person name="Daum C."/>
            <person name="Chiniquy J."/>
            <person name="Barry K."/>
            <person name="LaButti K."/>
            <person name="Simmons B.A."/>
            <person name="Magnuson J.K."/>
            <person name="Mortensen U.H."/>
            <person name="Larsen T.O."/>
            <person name="Grigoriev I.V."/>
            <person name="Baker S.E."/>
            <person name="Andersen M.R."/>
            <person name="Nordberg H.P."/>
            <person name="Cantor M.N."/>
            <person name="Hua S.X."/>
        </authorList>
    </citation>
    <scope>NUCLEOTIDE SEQUENCE [LARGE SCALE GENOMIC DNA]</scope>
    <source>
        <strain evidence="1 2">CBS 102.13</strain>
    </source>
</reference>
<gene>
    <name evidence="1" type="ORF">BDW47DRAFT_123543</name>
</gene>
<evidence type="ECO:0000313" key="1">
    <source>
        <dbReference type="EMBL" id="PLB40528.1"/>
    </source>
</evidence>